<keyword evidence="2" id="KW-0378">Hydrolase</keyword>
<dbReference type="Gene3D" id="3.10.129.10">
    <property type="entry name" value="Hotdog Thioesterase"/>
    <property type="match status" value="1"/>
</dbReference>
<protein>
    <submittedName>
        <fullName evidence="4">Thioesterase superfamily protein</fullName>
    </submittedName>
</protein>
<dbReference type="GO" id="GO:0047617">
    <property type="term" value="F:fatty acyl-CoA hydrolase activity"/>
    <property type="evidence" value="ECO:0007669"/>
    <property type="project" value="InterPro"/>
</dbReference>
<dbReference type="OrthoDB" id="24516at2157"/>
<dbReference type="PANTHER" id="PTHR21660:SF1">
    <property type="entry name" value="ACYL-COENZYME A THIOESTERASE 13"/>
    <property type="match status" value="1"/>
</dbReference>
<dbReference type="InterPro" id="IPR039298">
    <property type="entry name" value="ACOT13"/>
</dbReference>
<dbReference type="EMBL" id="CP002590">
    <property type="protein sequence ID" value="AEA12985.1"/>
    <property type="molecule type" value="Genomic_DNA"/>
</dbReference>
<evidence type="ECO:0000256" key="1">
    <source>
        <dbReference type="ARBA" id="ARBA00008324"/>
    </source>
</evidence>
<dbReference type="HOGENOM" id="CLU_089876_3_3_2"/>
<evidence type="ECO:0000259" key="3">
    <source>
        <dbReference type="Pfam" id="PF03061"/>
    </source>
</evidence>
<dbReference type="SUPFAM" id="SSF54637">
    <property type="entry name" value="Thioesterase/thiol ester dehydrase-isomerase"/>
    <property type="match status" value="1"/>
</dbReference>
<evidence type="ECO:0000313" key="4">
    <source>
        <dbReference type="EMBL" id="AEA12985.1"/>
    </source>
</evidence>
<comment type="similarity">
    <text evidence="1">Belongs to the thioesterase PaaI family.</text>
</comment>
<dbReference type="CDD" id="cd03443">
    <property type="entry name" value="PaaI_thioesterase"/>
    <property type="match status" value="1"/>
</dbReference>
<dbReference type="eggNOG" id="arCOG00777">
    <property type="taxonomic scope" value="Archaea"/>
</dbReference>
<dbReference type="GeneID" id="10361038"/>
<sequence length="140" mass="15152">MAWGGNYEEILAAINKRISEVGILSFIGYKLVELGDGYAKAVFQHDKRLERVGGIIHGGVIMTALDTTMGFAAMASAKGENNVTLELKVNFLEPLDGGIYEVTGRVLRRGLHTIVVDGELRKRGGVLAAKALGTYFIVRT</sequence>
<reference evidence="4 5" key="1">
    <citation type="journal article" date="2011" name="J. Bacteriol.">
        <title>Complete genome sequence of the thermoacidophilic crenarchaeon Thermoproteus uzoniensis 768-20.</title>
        <authorList>
            <person name="Mardanov A.V."/>
            <person name="Gumerov V.M."/>
            <person name="Beletsky A.V."/>
            <person name="Prokofeva M.I."/>
            <person name="Bonch-Osmolovskaya E.A."/>
            <person name="Ravin N.V."/>
            <person name="Skryabin K.G."/>
        </authorList>
    </citation>
    <scope>NUCLEOTIDE SEQUENCE [LARGE SCALE GENOMIC DNA]</scope>
    <source>
        <strain evidence="4 5">768-20</strain>
    </source>
</reference>
<dbReference type="Pfam" id="PF03061">
    <property type="entry name" value="4HBT"/>
    <property type="match status" value="1"/>
</dbReference>
<evidence type="ECO:0000256" key="2">
    <source>
        <dbReference type="ARBA" id="ARBA00022801"/>
    </source>
</evidence>
<dbReference type="InterPro" id="IPR006683">
    <property type="entry name" value="Thioestr_dom"/>
</dbReference>
<reference key="2">
    <citation type="submission" date="2011-03" db="EMBL/GenBank/DDBJ databases">
        <title>Complete genome sequence of the thermoacidophilic crenarchaeon Thermoproteus uzoniensis 768-20.</title>
        <authorList>
            <person name="Mardanov A.V."/>
            <person name="Gumerov V.M."/>
            <person name="Beletsky A.V."/>
            <person name="Prokofeva M.I."/>
            <person name="Bonch-Osmolovskaya E.A."/>
            <person name="Ravin N.V."/>
            <person name="Skryabin K.G."/>
        </authorList>
    </citation>
    <scope>NUCLEOTIDE SEQUENCE</scope>
    <source>
        <strain>768-20</strain>
    </source>
</reference>
<proteinExistence type="inferred from homology"/>
<dbReference type="AlphaFoldDB" id="F2L258"/>
<dbReference type="Proteomes" id="UP000008138">
    <property type="component" value="Chromosome"/>
</dbReference>
<dbReference type="InterPro" id="IPR003736">
    <property type="entry name" value="PAAI_dom"/>
</dbReference>
<dbReference type="STRING" id="999630.TUZN_1514"/>
<evidence type="ECO:0000313" key="5">
    <source>
        <dbReference type="Proteomes" id="UP000008138"/>
    </source>
</evidence>
<keyword evidence="5" id="KW-1185">Reference proteome</keyword>
<dbReference type="NCBIfam" id="TIGR00369">
    <property type="entry name" value="unchar_dom_1"/>
    <property type="match status" value="1"/>
</dbReference>
<gene>
    <name evidence="4" type="ordered locus">TUZN_1514</name>
</gene>
<feature type="domain" description="Thioesterase" evidence="3">
    <location>
        <begin position="53"/>
        <end position="128"/>
    </location>
</feature>
<organism evidence="4 5">
    <name type="scientific">Thermoproteus uzoniensis (strain 768-20)</name>
    <dbReference type="NCBI Taxonomy" id="999630"/>
    <lineage>
        <taxon>Archaea</taxon>
        <taxon>Thermoproteota</taxon>
        <taxon>Thermoprotei</taxon>
        <taxon>Thermoproteales</taxon>
        <taxon>Thermoproteaceae</taxon>
        <taxon>Thermoproteus</taxon>
    </lineage>
</organism>
<dbReference type="KEGG" id="tuz:TUZN_1514"/>
<dbReference type="RefSeq" id="WP_013680320.1">
    <property type="nucleotide sequence ID" value="NC_015315.1"/>
</dbReference>
<name>F2L258_THEU7</name>
<dbReference type="PANTHER" id="PTHR21660">
    <property type="entry name" value="THIOESTERASE SUPERFAMILY MEMBER-RELATED"/>
    <property type="match status" value="1"/>
</dbReference>
<dbReference type="InterPro" id="IPR029069">
    <property type="entry name" value="HotDog_dom_sf"/>
</dbReference>
<accession>F2L258</accession>